<dbReference type="CDD" id="cd07989">
    <property type="entry name" value="LPLAT_AGPAT-like"/>
    <property type="match status" value="1"/>
</dbReference>
<keyword evidence="4" id="KW-0444">Lipid biosynthesis</keyword>
<keyword evidence="4" id="KW-1208">Phospholipid metabolism</keyword>
<sequence>MTQSTTTAFPTRGKNTHPLPKSFHLFIHFITSIFGTIMAILSKSFSTLTAGAFFVLVLISPRSQRLRFYLNTAIYIAGLGICSVWGIVVSLLLSVVPSQRLNINKVVARSFWRLTSPLVGINFVVEGEHHFAQARPAVVVGNHQTAMDILYLGRIFPAHASIMAKKELQFAPLLGQFMSLSGAVFIDRKNLKDSIKAFRHVGQIMNRKKLSLWIFPEGTRSGLATPDLLPFKKGAFHLAIQAGVPVVPVVCENYNRLFDSKSRFESGTIKIKVLQPIPTKHLTADDAAQLTDKVRNLMLDELNKMDQERQRADTAGVDTKEAKMRGICGMFSGLVGTGKSFRSLNSLVDAKEKELRLKGTSGENPQDYHLVSEGQKEK</sequence>
<evidence type="ECO:0000256" key="4">
    <source>
        <dbReference type="RuleBase" id="RU361267"/>
    </source>
</evidence>
<comment type="catalytic activity">
    <reaction evidence="4">
        <text>a 1-acyl-sn-glycero-3-phosphate + an acyl-CoA = a 1,2-diacyl-sn-glycero-3-phosphate + CoA</text>
        <dbReference type="Rhea" id="RHEA:19709"/>
        <dbReference type="ChEBI" id="CHEBI:57287"/>
        <dbReference type="ChEBI" id="CHEBI:57970"/>
        <dbReference type="ChEBI" id="CHEBI:58342"/>
        <dbReference type="ChEBI" id="CHEBI:58608"/>
        <dbReference type="EC" id="2.3.1.51"/>
    </reaction>
</comment>
<feature type="transmembrane region" description="Helical" evidence="6">
    <location>
        <begin position="68"/>
        <end position="93"/>
    </location>
</feature>
<keyword evidence="6" id="KW-0472">Membrane</keyword>
<feature type="region of interest" description="Disordered" evidence="5">
    <location>
        <begin position="355"/>
        <end position="378"/>
    </location>
</feature>
<dbReference type="GO" id="GO:0003841">
    <property type="term" value="F:1-acylglycerol-3-phosphate O-acyltransferase activity"/>
    <property type="evidence" value="ECO:0007669"/>
    <property type="project" value="UniProtKB-UniRule"/>
</dbReference>
<feature type="transmembrane region" description="Helical" evidence="6">
    <location>
        <begin position="25"/>
        <end position="56"/>
    </location>
</feature>
<evidence type="ECO:0000256" key="2">
    <source>
        <dbReference type="ARBA" id="ARBA00022679"/>
    </source>
</evidence>
<comment type="domain">
    <text evidence="4">The HXXXXD motif is essential for acyltransferase activity and may constitute the binding site for the phosphate moiety of the glycerol-3-phosphate.</text>
</comment>
<dbReference type="GO" id="GO:0005783">
    <property type="term" value="C:endoplasmic reticulum"/>
    <property type="evidence" value="ECO:0007669"/>
    <property type="project" value="TreeGrafter"/>
</dbReference>
<keyword evidence="3 4" id="KW-0012">Acyltransferase</keyword>
<dbReference type="EMBL" id="HG529736">
    <property type="protein sequence ID" value="CDI57061.1"/>
    <property type="molecule type" value="Genomic_DNA"/>
</dbReference>
<dbReference type="GO" id="GO:0016020">
    <property type="term" value="C:membrane"/>
    <property type="evidence" value="ECO:0007669"/>
    <property type="project" value="InterPro"/>
</dbReference>
<dbReference type="InterPro" id="IPR002123">
    <property type="entry name" value="Plipid/glycerol_acylTrfase"/>
</dbReference>
<protein>
    <recommendedName>
        <fullName evidence="4">1-acyl-sn-glycerol-3-phosphate acyltransferase</fullName>
        <ecNumber evidence="4">2.3.1.51</ecNumber>
    </recommendedName>
</protein>
<proteinExistence type="inferred from homology"/>
<reference evidence="8" key="1">
    <citation type="journal article" date="2014" name="Genome Biol. Evol.">
        <title>Gene Loss Rather Than Gene Gain Is Associated with a Host Jump from Monocots to Dicots in the Smut Fungus Melanopsichium pennsylvanicum.</title>
        <authorList>
            <person name="Sharma R."/>
            <person name="Mishra B."/>
            <person name="Runge F."/>
            <person name="Thines M."/>
        </authorList>
    </citation>
    <scope>NUCLEOTIDE SEQUENCE</scope>
    <source>
        <strain evidence="8">4</strain>
    </source>
</reference>
<dbReference type="GO" id="GO:0006654">
    <property type="term" value="P:phosphatidic acid biosynthetic process"/>
    <property type="evidence" value="ECO:0007669"/>
    <property type="project" value="TreeGrafter"/>
</dbReference>
<evidence type="ECO:0000259" key="7">
    <source>
        <dbReference type="SMART" id="SM00563"/>
    </source>
</evidence>
<organism evidence="8">
    <name type="scientific">Melanopsichium pennsylvanicum 4</name>
    <dbReference type="NCBI Taxonomy" id="1398559"/>
    <lineage>
        <taxon>Eukaryota</taxon>
        <taxon>Fungi</taxon>
        <taxon>Dikarya</taxon>
        <taxon>Basidiomycota</taxon>
        <taxon>Ustilaginomycotina</taxon>
        <taxon>Ustilaginomycetes</taxon>
        <taxon>Ustilaginales</taxon>
        <taxon>Ustilaginaceae</taxon>
        <taxon>Melanopsichium</taxon>
    </lineage>
</organism>
<dbReference type="PANTHER" id="PTHR10434:SF11">
    <property type="entry name" value="1-ACYL-SN-GLYCEROL-3-PHOSPHATE ACYLTRANSFERASE"/>
    <property type="match status" value="1"/>
</dbReference>
<dbReference type="NCBIfam" id="TIGR00530">
    <property type="entry name" value="AGP_acyltrn"/>
    <property type="match status" value="1"/>
</dbReference>
<evidence type="ECO:0000313" key="8">
    <source>
        <dbReference type="EMBL" id="CDI57061.1"/>
    </source>
</evidence>
<dbReference type="SMART" id="SM00563">
    <property type="entry name" value="PlsC"/>
    <property type="match status" value="1"/>
</dbReference>
<dbReference type="EC" id="2.3.1.51" evidence="4"/>
<dbReference type="InterPro" id="IPR004552">
    <property type="entry name" value="AGP_acyltrans"/>
</dbReference>
<dbReference type="PANTHER" id="PTHR10434">
    <property type="entry name" value="1-ACYL-SN-GLYCEROL-3-PHOSPHATE ACYLTRANSFERASE"/>
    <property type="match status" value="1"/>
</dbReference>
<evidence type="ECO:0000256" key="3">
    <source>
        <dbReference type="ARBA" id="ARBA00023315"/>
    </source>
</evidence>
<evidence type="ECO:0000256" key="5">
    <source>
        <dbReference type="SAM" id="MobiDB-lite"/>
    </source>
</evidence>
<keyword evidence="2 4" id="KW-0808">Transferase</keyword>
<accession>A0A077RCR4</accession>
<dbReference type="SUPFAM" id="SSF69593">
    <property type="entry name" value="Glycerol-3-phosphate (1)-acyltransferase"/>
    <property type="match status" value="1"/>
</dbReference>
<keyword evidence="6" id="KW-1133">Transmembrane helix</keyword>
<keyword evidence="4" id="KW-0443">Lipid metabolism</keyword>
<keyword evidence="4" id="KW-0594">Phospholipid biosynthesis</keyword>
<evidence type="ECO:0000256" key="1">
    <source>
        <dbReference type="ARBA" id="ARBA00008655"/>
    </source>
</evidence>
<comment type="similarity">
    <text evidence="1 4">Belongs to the 1-acyl-sn-glycerol-3-phosphate acyltransferase family.</text>
</comment>
<name>A0A077RCR4_9BASI</name>
<dbReference type="Pfam" id="PF01553">
    <property type="entry name" value="Acyltransferase"/>
    <property type="match status" value="1"/>
</dbReference>
<feature type="domain" description="Phospholipid/glycerol acyltransferase" evidence="7">
    <location>
        <begin position="137"/>
        <end position="254"/>
    </location>
</feature>
<dbReference type="AlphaFoldDB" id="A0A077RCR4"/>
<evidence type="ECO:0000256" key="6">
    <source>
        <dbReference type="SAM" id="Phobius"/>
    </source>
</evidence>
<keyword evidence="6" id="KW-0812">Transmembrane</keyword>